<dbReference type="EnsemblMetazoa" id="CapteT193582">
    <property type="protein sequence ID" value="CapteP193582"/>
    <property type="gene ID" value="CapteG193582"/>
</dbReference>
<keyword evidence="5" id="KW-0675">Receptor</keyword>
<dbReference type="OrthoDB" id="6106139at2759"/>
<proteinExistence type="inferred from homology"/>
<gene>
    <name evidence="9" type="ORF">CAPTEDRAFT_193582</name>
</gene>
<dbReference type="InterPro" id="IPR017452">
    <property type="entry name" value="GPCR_Rhodpsn_7TM"/>
</dbReference>
<dbReference type="STRING" id="283909.R7VFS3"/>
<dbReference type="GO" id="GO:0004930">
    <property type="term" value="F:G protein-coupled receptor activity"/>
    <property type="evidence" value="ECO:0007669"/>
    <property type="project" value="UniProtKB-KW"/>
</dbReference>
<keyword evidence="4 7" id="KW-0472">Membrane</keyword>
<evidence type="ECO:0000256" key="7">
    <source>
        <dbReference type="SAM" id="Phobius"/>
    </source>
</evidence>
<accession>R7VFS3</accession>
<dbReference type="EMBL" id="AMQN01016769">
    <property type="status" value="NOT_ANNOTATED_CDS"/>
    <property type="molecule type" value="Genomic_DNA"/>
</dbReference>
<name>R7VFS3_CAPTE</name>
<evidence type="ECO:0000313" key="9">
    <source>
        <dbReference type="EMBL" id="ELU17668.1"/>
    </source>
</evidence>
<protein>
    <recommendedName>
        <fullName evidence="8">G-protein coupled receptors family 1 profile domain-containing protein</fullName>
    </recommendedName>
</protein>
<dbReference type="PROSITE" id="PS00237">
    <property type="entry name" value="G_PROTEIN_RECEP_F1_1"/>
    <property type="match status" value="1"/>
</dbReference>
<dbReference type="InterPro" id="IPR000276">
    <property type="entry name" value="GPCR_Rhodpsn"/>
</dbReference>
<evidence type="ECO:0000313" key="11">
    <source>
        <dbReference type="Proteomes" id="UP000014760"/>
    </source>
</evidence>
<evidence type="ECO:0000256" key="6">
    <source>
        <dbReference type="SAM" id="MobiDB-lite"/>
    </source>
</evidence>
<dbReference type="Proteomes" id="UP000014760">
    <property type="component" value="Unassembled WGS sequence"/>
</dbReference>
<feature type="transmembrane region" description="Helical" evidence="7">
    <location>
        <begin position="62"/>
        <end position="82"/>
    </location>
</feature>
<evidence type="ECO:0000259" key="8">
    <source>
        <dbReference type="PROSITE" id="PS50262"/>
    </source>
</evidence>
<dbReference type="GO" id="GO:0016020">
    <property type="term" value="C:membrane"/>
    <property type="evidence" value="ECO:0007669"/>
    <property type="project" value="UniProtKB-SubCell"/>
</dbReference>
<dbReference type="CDD" id="cd00637">
    <property type="entry name" value="7tm_classA_rhodopsin-like"/>
    <property type="match status" value="1"/>
</dbReference>
<feature type="transmembrane region" description="Helical" evidence="7">
    <location>
        <begin position="147"/>
        <end position="164"/>
    </location>
</feature>
<dbReference type="OMA" id="QCMEDSI"/>
<feature type="transmembrane region" description="Helical" evidence="7">
    <location>
        <begin position="258"/>
        <end position="276"/>
    </location>
</feature>
<feature type="domain" description="G-protein coupled receptors family 1 profile" evidence="8">
    <location>
        <begin position="41"/>
        <end position="316"/>
    </location>
</feature>
<dbReference type="Pfam" id="PF00001">
    <property type="entry name" value="7tm_1"/>
    <property type="match status" value="1"/>
</dbReference>
<evidence type="ECO:0000256" key="4">
    <source>
        <dbReference type="ARBA" id="ARBA00023136"/>
    </source>
</evidence>
<reference evidence="9 11" key="2">
    <citation type="journal article" date="2013" name="Nature">
        <title>Insights into bilaterian evolution from three spiralian genomes.</title>
        <authorList>
            <person name="Simakov O."/>
            <person name="Marletaz F."/>
            <person name="Cho S.J."/>
            <person name="Edsinger-Gonzales E."/>
            <person name="Havlak P."/>
            <person name="Hellsten U."/>
            <person name="Kuo D.H."/>
            <person name="Larsson T."/>
            <person name="Lv J."/>
            <person name="Arendt D."/>
            <person name="Savage R."/>
            <person name="Osoegawa K."/>
            <person name="de Jong P."/>
            <person name="Grimwood J."/>
            <person name="Chapman J.A."/>
            <person name="Shapiro H."/>
            <person name="Aerts A."/>
            <person name="Otillar R.P."/>
            <person name="Terry A.Y."/>
            <person name="Boore J.L."/>
            <person name="Grigoriev I.V."/>
            <person name="Lindberg D.R."/>
            <person name="Seaver E.C."/>
            <person name="Weisblat D.A."/>
            <person name="Putnam N.H."/>
            <person name="Rokhsar D.S."/>
        </authorList>
    </citation>
    <scope>NUCLEOTIDE SEQUENCE</scope>
    <source>
        <strain evidence="9 11">I ESC-2004</strain>
    </source>
</reference>
<dbReference type="Gene3D" id="1.20.1070.10">
    <property type="entry name" value="Rhodopsin 7-helix transmembrane proteins"/>
    <property type="match status" value="1"/>
</dbReference>
<dbReference type="SUPFAM" id="SSF81321">
    <property type="entry name" value="Family A G protein-coupled receptor-like"/>
    <property type="match status" value="1"/>
</dbReference>
<evidence type="ECO:0000313" key="10">
    <source>
        <dbReference type="EnsemblMetazoa" id="CapteP193582"/>
    </source>
</evidence>
<keyword evidence="3 7" id="KW-1133">Transmembrane helix</keyword>
<organism evidence="9">
    <name type="scientific">Capitella teleta</name>
    <name type="common">Polychaete worm</name>
    <dbReference type="NCBI Taxonomy" id="283909"/>
    <lineage>
        <taxon>Eukaryota</taxon>
        <taxon>Metazoa</taxon>
        <taxon>Spiralia</taxon>
        <taxon>Lophotrochozoa</taxon>
        <taxon>Annelida</taxon>
        <taxon>Polychaeta</taxon>
        <taxon>Sedentaria</taxon>
        <taxon>Scolecida</taxon>
        <taxon>Capitellidae</taxon>
        <taxon>Capitella</taxon>
    </lineage>
</organism>
<feature type="transmembrane region" description="Helical" evidence="7">
    <location>
        <begin position="194"/>
        <end position="217"/>
    </location>
</feature>
<evidence type="ECO:0000256" key="1">
    <source>
        <dbReference type="ARBA" id="ARBA00004370"/>
    </source>
</evidence>
<evidence type="ECO:0000256" key="5">
    <source>
        <dbReference type="RuleBase" id="RU000688"/>
    </source>
</evidence>
<comment type="subcellular location">
    <subcellularLocation>
        <location evidence="1">Membrane</location>
    </subcellularLocation>
</comment>
<reference evidence="10" key="3">
    <citation type="submission" date="2015-06" db="UniProtKB">
        <authorList>
            <consortium name="EnsemblMetazoa"/>
        </authorList>
    </citation>
    <scope>IDENTIFICATION</scope>
</reference>
<dbReference type="PRINTS" id="PR00237">
    <property type="entry name" value="GPCRRHODOPSN"/>
</dbReference>
<dbReference type="AlphaFoldDB" id="R7VFS3"/>
<keyword evidence="2 5" id="KW-0812">Transmembrane</keyword>
<feature type="region of interest" description="Disordered" evidence="6">
    <location>
        <begin position="1"/>
        <end position="20"/>
    </location>
</feature>
<feature type="transmembrane region" description="Helical" evidence="7">
    <location>
        <begin position="102"/>
        <end position="126"/>
    </location>
</feature>
<evidence type="ECO:0000256" key="2">
    <source>
        <dbReference type="ARBA" id="ARBA00022692"/>
    </source>
</evidence>
<dbReference type="HOGENOM" id="CLU_009579_5_2_1"/>
<feature type="transmembrane region" description="Helical" evidence="7">
    <location>
        <begin position="296"/>
        <end position="318"/>
    </location>
</feature>
<comment type="similarity">
    <text evidence="5">Belongs to the G-protein coupled receptor 1 family.</text>
</comment>
<keyword evidence="11" id="KW-1185">Reference proteome</keyword>
<dbReference type="EMBL" id="KB292386">
    <property type="protein sequence ID" value="ELU17668.1"/>
    <property type="molecule type" value="Genomic_DNA"/>
</dbReference>
<sequence>MESTTFSATDEPPHHDTKNQPTEIDAFQVSVVAIGVIGILGNGVTLYVFVKGKKFSKSVGGMLVINQTAVDLFCSFVIIITHGYKMRPVEIYKKGLPELLCFFIHAEVLLYMSLTASIYSLVLITLERYLMVLHPVVHRNSFTKRRALALVVISWILGSLHPIFGNVFTTYVNDQGVCRVHDWGSRKGKGTSNIIFFVDTYILPMLLFILAYVRIWWILVRKKFKVGQASSIENGAASGNEQEDKQPKRKLTKTQINFTKTLILIVMAFIILWMPVEIQAMRFNLVLKIPTALDLRIYKIALFLSFINCVINPVIYAFQLENFKKATMKHVCPFRCTRTRVSAEEPGVSVNVQTLRGSTVYNSADVVLRY</sequence>
<evidence type="ECO:0000256" key="3">
    <source>
        <dbReference type="ARBA" id="ARBA00022989"/>
    </source>
</evidence>
<keyword evidence="5" id="KW-0807">Transducer</keyword>
<feature type="transmembrane region" description="Helical" evidence="7">
    <location>
        <begin position="26"/>
        <end position="50"/>
    </location>
</feature>
<dbReference type="PANTHER" id="PTHR45698:SF1">
    <property type="entry name" value="TRACE AMINE-ASSOCIATED RECEPTOR 13C-LIKE"/>
    <property type="match status" value="1"/>
</dbReference>
<dbReference type="PROSITE" id="PS50262">
    <property type="entry name" value="G_PROTEIN_RECEP_F1_2"/>
    <property type="match status" value="1"/>
</dbReference>
<reference evidence="11" key="1">
    <citation type="submission" date="2012-12" db="EMBL/GenBank/DDBJ databases">
        <authorList>
            <person name="Hellsten U."/>
            <person name="Grimwood J."/>
            <person name="Chapman J.A."/>
            <person name="Shapiro H."/>
            <person name="Aerts A."/>
            <person name="Otillar R.P."/>
            <person name="Terry A.Y."/>
            <person name="Boore J.L."/>
            <person name="Simakov O."/>
            <person name="Marletaz F."/>
            <person name="Cho S.-J."/>
            <person name="Edsinger-Gonzales E."/>
            <person name="Havlak P."/>
            <person name="Kuo D.-H."/>
            <person name="Larsson T."/>
            <person name="Lv J."/>
            <person name="Arendt D."/>
            <person name="Savage R."/>
            <person name="Osoegawa K."/>
            <person name="de Jong P."/>
            <person name="Lindberg D.R."/>
            <person name="Seaver E.C."/>
            <person name="Weisblat D.A."/>
            <person name="Putnam N.H."/>
            <person name="Grigoriev I.V."/>
            <person name="Rokhsar D.S."/>
        </authorList>
    </citation>
    <scope>NUCLEOTIDE SEQUENCE</scope>
    <source>
        <strain evidence="11">I ESC-2004</strain>
    </source>
</reference>
<dbReference type="PANTHER" id="PTHR45698">
    <property type="entry name" value="TRACE AMINE-ASSOCIATED RECEPTOR 19N-RELATED"/>
    <property type="match status" value="1"/>
</dbReference>
<keyword evidence="5" id="KW-0297">G-protein coupled receptor</keyword>